<dbReference type="InterPro" id="IPR000477">
    <property type="entry name" value="RT_dom"/>
</dbReference>
<dbReference type="GO" id="GO:0005739">
    <property type="term" value="C:mitochondrion"/>
    <property type="evidence" value="ECO:0007669"/>
    <property type="project" value="UniProtKB-SubCell"/>
</dbReference>
<dbReference type="AlphaFoldDB" id="A0A9P9X7L8"/>
<dbReference type="Gene3D" id="3.10.10.10">
    <property type="entry name" value="HIV Type 1 Reverse Transcriptase, subunit A, domain 1"/>
    <property type="match status" value="1"/>
</dbReference>
<gene>
    <name evidence="13" type="ORF">CABS02_10921</name>
</gene>
<evidence type="ECO:0008006" key="15">
    <source>
        <dbReference type="Google" id="ProtNLM"/>
    </source>
</evidence>
<keyword evidence="7" id="KW-0255">Endonuclease</keyword>
<dbReference type="GO" id="GO:0004519">
    <property type="term" value="F:endonuclease activity"/>
    <property type="evidence" value="ECO:0007669"/>
    <property type="project" value="UniProtKB-KW"/>
</dbReference>
<evidence type="ECO:0000256" key="2">
    <source>
        <dbReference type="ARBA" id="ARBA00022670"/>
    </source>
</evidence>
<dbReference type="GO" id="GO:0003964">
    <property type="term" value="F:RNA-directed DNA polymerase activity"/>
    <property type="evidence" value="ECO:0007669"/>
    <property type="project" value="UniProtKB-KW"/>
</dbReference>
<evidence type="ECO:0000256" key="3">
    <source>
        <dbReference type="ARBA" id="ARBA00022679"/>
    </source>
</evidence>
<comment type="caution">
    <text evidence="13">The sequence shown here is derived from an EMBL/GenBank/DDBJ whole genome shotgun (WGS) entry which is preliminary data.</text>
</comment>
<dbReference type="PANTHER" id="PTHR33064">
    <property type="entry name" value="POL PROTEIN"/>
    <property type="match status" value="1"/>
</dbReference>
<reference evidence="13" key="1">
    <citation type="submission" date="2019-01" db="EMBL/GenBank/DDBJ databases">
        <title>Colletotrichum abscissum LGMF1257.</title>
        <authorList>
            <person name="Baroncelli R."/>
        </authorList>
    </citation>
    <scope>NUCLEOTIDE SEQUENCE</scope>
    <source>
        <strain evidence="13">Ca142</strain>
    </source>
</reference>
<comment type="subcellular location">
    <subcellularLocation>
        <location evidence="1">Mitochondrion</location>
    </subcellularLocation>
</comment>
<evidence type="ECO:0000256" key="8">
    <source>
        <dbReference type="ARBA" id="ARBA00022801"/>
    </source>
</evidence>
<dbReference type="SUPFAM" id="SSF56672">
    <property type="entry name" value="DNA/RNA polymerases"/>
    <property type="match status" value="1"/>
</dbReference>
<evidence type="ECO:0000259" key="12">
    <source>
        <dbReference type="Pfam" id="PF17917"/>
    </source>
</evidence>
<evidence type="ECO:0000256" key="1">
    <source>
        <dbReference type="ARBA" id="ARBA00004173"/>
    </source>
</evidence>
<dbReference type="Proteomes" id="UP001056436">
    <property type="component" value="Unassembled WGS sequence"/>
</dbReference>
<proteinExistence type="predicted"/>
<keyword evidence="14" id="KW-1185">Reference proteome</keyword>
<dbReference type="OrthoDB" id="3341476at2759"/>
<evidence type="ECO:0000259" key="11">
    <source>
        <dbReference type="Pfam" id="PF00078"/>
    </source>
</evidence>
<evidence type="ECO:0000256" key="7">
    <source>
        <dbReference type="ARBA" id="ARBA00022759"/>
    </source>
</evidence>
<evidence type="ECO:0000256" key="9">
    <source>
        <dbReference type="ARBA" id="ARBA00022918"/>
    </source>
</evidence>
<name>A0A9P9X7L8_9PEZI</name>
<dbReference type="PANTHER" id="PTHR33064:SF37">
    <property type="entry name" value="RIBONUCLEASE H"/>
    <property type="match status" value="1"/>
</dbReference>
<dbReference type="InterPro" id="IPR043502">
    <property type="entry name" value="DNA/RNA_pol_sf"/>
</dbReference>
<feature type="domain" description="Reverse transcriptase RNase H-like" evidence="12">
    <location>
        <begin position="292"/>
        <end position="375"/>
    </location>
</feature>
<dbReference type="Gene3D" id="3.30.70.270">
    <property type="match status" value="2"/>
</dbReference>
<keyword evidence="8" id="KW-0378">Hydrolase</keyword>
<keyword evidence="2" id="KW-0645">Protease</keyword>
<protein>
    <recommendedName>
        <fullName evidence="15">Reverse transcriptase domain-containing protein</fullName>
    </recommendedName>
</protein>
<dbReference type="InterPro" id="IPR051320">
    <property type="entry name" value="Viral_Replic_Matur_Polypro"/>
</dbReference>
<evidence type="ECO:0000313" key="14">
    <source>
        <dbReference type="Proteomes" id="UP001056436"/>
    </source>
</evidence>
<accession>A0A9P9X7L8</accession>
<keyword evidence="6" id="KW-0064">Aspartyl protease</keyword>
<evidence type="ECO:0000256" key="4">
    <source>
        <dbReference type="ARBA" id="ARBA00022695"/>
    </source>
</evidence>
<keyword evidence="3" id="KW-0808">Transferase</keyword>
<keyword evidence="4" id="KW-0548">Nucleotidyltransferase</keyword>
<keyword evidence="10" id="KW-0496">Mitochondrion</keyword>
<dbReference type="GO" id="GO:0004190">
    <property type="term" value="F:aspartic-type endopeptidase activity"/>
    <property type="evidence" value="ECO:0007669"/>
    <property type="project" value="UniProtKB-KW"/>
</dbReference>
<sequence>MVPLASPVFVIWRENKEENRKGRMVVDVRPLNDMIMADAYPMKTMDYIMSKAANATHITTFDAMAFYYQWRLHPDSQWAFTVVTTDGQYTFKCPIMGYKNCNAYVQRQMDNLLRGTAADSYCDDIVVASIGLDRHLADLDEVLTRLQDKNISLGPDKSFAGFPSAIVLGKVVDAFGMTTSEDKVRAIRALVFPKTLQALESFIGLAGSLRHHVPRYAAIAEPLEQRKTLLLREHRRRNPDGTPKTGAMAKPARKAWSTAINVLLPTAKEINAFEQLKTALTDKSTLAFFAPGRQLFIDFDACIEGIGVMVYHIAQDTLDKLLATTSGDISKIPYPPRTAIQPIAFLSRTLNDAEKRYWSTELEMCGCVWTISKTAH</sequence>
<keyword evidence="5" id="KW-0540">Nuclease</keyword>
<dbReference type="Pfam" id="PF17917">
    <property type="entry name" value="RT_RNaseH"/>
    <property type="match status" value="1"/>
</dbReference>
<organism evidence="13 14">
    <name type="scientific">Colletotrichum abscissum</name>
    <dbReference type="NCBI Taxonomy" id="1671311"/>
    <lineage>
        <taxon>Eukaryota</taxon>
        <taxon>Fungi</taxon>
        <taxon>Dikarya</taxon>
        <taxon>Ascomycota</taxon>
        <taxon>Pezizomycotina</taxon>
        <taxon>Sordariomycetes</taxon>
        <taxon>Hypocreomycetidae</taxon>
        <taxon>Glomerellales</taxon>
        <taxon>Glomerellaceae</taxon>
        <taxon>Colletotrichum</taxon>
        <taxon>Colletotrichum acutatum species complex</taxon>
    </lineage>
</organism>
<evidence type="ECO:0000256" key="6">
    <source>
        <dbReference type="ARBA" id="ARBA00022750"/>
    </source>
</evidence>
<evidence type="ECO:0000256" key="5">
    <source>
        <dbReference type="ARBA" id="ARBA00022722"/>
    </source>
</evidence>
<dbReference type="Pfam" id="PF00078">
    <property type="entry name" value="RVT_1"/>
    <property type="match status" value="1"/>
</dbReference>
<evidence type="ECO:0000313" key="13">
    <source>
        <dbReference type="EMBL" id="KAI3540896.1"/>
    </source>
</evidence>
<keyword evidence="9" id="KW-0695">RNA-directed DNA polymerase</keyword>
<dbReference type="CDD" id="cd01647">
    <property type="entry name" value="RT_LTR"/>
    <property type="match status" value="1"/>
</dbReference>
<dbReference type="InterPro" id="IPR041373">
    <property type="entry name" value="RT_RNaseH"/>
</dbReference>
<feature type="domain" description="Reverse transcriptase" evidence="11">
    <location>
        <begin position="17"/>
        <end position="160"/>
    </location>
</feature>
<evidence type="ECO:0000256" key="10">
    <source>
        <dbReference type="ARBA" id="ARBA00023128"/>
    </source>
</evidence>
<dbReference type="InterPro" id="IPR043128">
    <property type="entry name" value="Rev_trsase/Diguanyl_cyclase"/>
</dbReference>
<dbReference type="EMBL" id="SDAQ01000088">
    <property type="protein sequence ID" value="KAI3540896.1"/>
    <property type="molecule type" value="Genomic_DNA"/>
</dbReference>
<dbReference type="GO" id="GO:0006508">
    <property type="term" value="P:proteolysis"/>
    <property type="evidence" value="ECO:0007669"/>
    <property type="project" value="UniProtKB-KW"/>
</dbReference>